<dbReference type="STRING" id="225849.swp_3326"/>
<evidence type="ECO:0008006" key="4">
    <source>
        <dbReference type="Google" id="ProtNLM"/>
    </source>
</evidence>
<proteinExistence type="predicted"/>
<evidence type="ECO:0000313" key="2">
    <source>
        <dbReference type="EMBL" id="ACJ30028.1"/>
    </source>
</evidence>
<feature type="signal peptide" evidence="1">
    <location>
        <begin position="1"/>
        <end position="26"/>
    </location>
</feature>
<accession>B8CRM0</accession>
<gene>
    <name evidence="2" type="ordered locus">swp_3326</name>
</gene>
<feature type="chain" id="PRO_5002869821" description="DUF4488 domain-containing protein" evidence="1">
    <location>
        <begin position="27"/>
        <end position="149"/>
    </location>
</feature>
<dbReference type="HOGENOM" id="CLU_1748389_0_0_6"/>
<dbReference type="KEGG" id="swp:swp_3326"/>
<dbReference type="AlphaFoldDB" id="B8CRM0"/>
<dbReference type="Proteomes" id="UP000000753">
    <property type="component" value="Chromosome"/>
</dbReference>
<organism evidence="2 3">
    <name type="scientific">Shewanella piezotolerans (strain WP3 / JCM 13877)</name>
    <dbReference type="NCBI Taxonomy" id="225849"/>
    <lineage>
        <taxon>Bacteria</taxon>
        <taxon>Pseudomonadati</taxon>
        <taxon>Pseudomonadota</taxon>
        <taxon>Gammaproteobacteria</taxon>
        <taxon>Alteromonadales</taxon>
        <taxon>Shewanellaceae</taxon>
        <taxon>Shewanella</taxon>
    </lineage>
</organism>
<evidence type="ECO:0000313" key="3">
    <source>
        <dbReference type="Proteomes" id="UP000000753"/>
    </source>
</evidence>
<protein>
    <recommendedName>
        <fullName evidence="4">DUF4488 domain-containing protein</fullName>
    </recommendedName>
</protein>
<dbReference type="OrthoDB" id="8588312at2"/>
<keyword evidence="1" id="KW-0732">Signal</keyword>
<reference evidence="2 3" key="1">
    <citation type="journal article" date="2008" name="PLoS ONE">
        <title>Environmental adaptation: genomic analysis of the piezotolerant and psychrotolerant deep-sea iron reducing bacterium Shewanella piezotolerans WP3.</title>
        <authorList>
            <person name="Wang F."/>
            <person name="Wang J."/>
            <person name="Jian H."/>
            <person name="Zhang B."/>
            <person name="Li S."/>
            <person name="Wang F."/>
            <person name="Zeng X."/>
            <person name="Gao L."/>
            <person name="Bartlett D.H."/>
            <person name="Yu J."/>
            <person name="Hu S."/>
            <person name="Xiao X."/>
        </authorList>
    </citation>
    <scope>NUCLEOTIDE SEQUENCE [LARGE SCALE GENOMIC DNA]</scope>
    <source>
        <strain evidence="3">WP3 / JCM 13877</strain>
    </source>
</reference>
<name>B8CRM0_SHEPW</name>
<dbReference type="eggNOG" id="ENOG50335I6">
    <property type="taxonomic scope" value="Bacteria"/>
</dbReference>
<evidence type="ECO:0000256" key="1">
    <source>
        <dbReference type="SAM" id="SignalP"/>
    </source>
</evidence>
<keyword evidence="3" id="KW-1185">Reference proteome</keyword>
<dbReference type="RefSeq" id="WP_020913378.1">
    <property type="nucleotide sequence ID" value="NC_011566.1"/>
</dbReference>
<dbReference type="EMBL" id="CP000472">
    <property type="protein sequence ID" value="ACJ30028.1"/>
    <property type="molecule type" value="Genomic_DNA"/>
</dbReference>
<sequence length="149" mass="16921">MRIKILSTLVTAITVTTLSFCVPLVAAENPFVGSWQLVSGKYLDGKGKWVHYGELKLTAIKVISTNHFSFTTMKNIGTIDKPNQEFWAAGTGSYTFTEIDYIEYPQLNSFGVAPDKPFAFTYEIKGDKWQTQRIENGELKEQELWKKLD</sequence>